<dbReference type="Gene3D" id="4.10.60.10">
    <property type="entry name" value="Zinc finger, CCHC-type"/>
    <property type="match status" value="1"/>
</dbReference>
<reference evidence="4" key="1">
    <citation type="journal article" date="2022" name="Int. J. Mol. Sci.">
        <title>Draft Genome of Tanacetum Coccineum: Genomic Comparison of Closely Related Tanacetum-Family Plants.</title>
        <authorList>
            <person name="Yamashiro T."/>
            <person name="Shiraishi A."/>
            <person name="Nakayama K."/>
            <person name="Satake H."/>
        </authorList>
    </citation>
    <scope>NUCLEOTIDE SEQUENCE</scope>
</reference>
<keyword evidence="1" id="KW-0862">Zinc</keyword>
<evidence type="ECO:0000259" key="3">
    <source>
        <dbReference type="PROSITE" id="PS50158"/>
    </source>
</evidence>
<keyword evidence="4" id="KW-0695">RNA-directed DNA polymerase</keyword>
<keyword evidence="1" id="KW-0863">Zinc-finger</keyword>
<dbReference type="InterPro" id="IPR043502">
    <property type="entry name" value="DNA/RNA_pol_sf"/>
</dbReference>
<dbReference type="GO" id="GO:0003964">
    <property type="term" value="F:RNA-directed DNA polymerase activity"/>
    <property type="evidence" value="ECO:0007669"/>
    <property type="project" value="UniProtKB-KW"/>
</dbReference>
<dbReference type="InterPro" id="IPR000477">
    <property type="entry name" value="RT_dom"/>
</dbReference>
<protein>
    <submittedName>
        <fullName evidence="4">Reverse transcriptase domain-containing protein</fullName>
    </submittedName>
</protein>
<keyword evidence="4" id="KW-0548">Nucleotidyltransferase</keyword>
<dbReference type="InterPro" id="IPR043128">
    <property type="entry name" value="Rev_trsase/Diguanyl_cyclase"/>
</dbReference>
<dbReference type="Pfam" id="PF00078">
    <property type="entry name" value="RVT_1"/>
    <property type="match status" value="1"/>
</dbReference>
<dbReference type="Gene3D" id="3.10.10.10">
    <property type="entry name" value="HIV Type 1 Reverse Transcriptase, subunit A, domain 1"/>
    <property type="match status" value="1"/>
</dbReference>
<accession>A0ABQ5DE84</accession>
<feature type="domain" description="CCHC-type" evidence="3">
    <location>
        <begin position="213"/>
        <end position="226"/>
    </location>
</feature>
<proteinExistence type="predicted"/>
<feature type="region of interest" description="Disordered" evidence="2">
    <location>
        <begin position="536"/>
        <end position="599"/>
    </location>
</feature>
<keyword evidence="4" id="KW-0808">Transferase</keyword>
<dbReference type="PANTHER" id="PTHR15503">
    <property type="entry name" value="LDOC1 RELATED"/>
    <property type="match status" value="1"/>
</dbReference>
<dbReference type="EMBL" id="BQNB010015156">
    <property type="protein sequence ID" value="GJT36647.1"/>
    <property type="molecule type" value="Genomic_DNA"/>
</dbReference>
<feature type="region of interest" description="Disordered" evidence="2">
    <location>
        <begin position="1"/>
        <end position="25"/>
    </location>
</feature>
<feature type="compositionally biased region" description="Acidic residues" evidence="2">
    <location>
        <begin position="566"/>
        <end position="580"/>
    </location>
</feature>
<organism evidence="4 5">
    <name type="scientific">Tanacetum coccineum</name>
    <dbReference type="NCBI Taxonomy" id="301880"/>
    <lineage>
        <taxon>Eukaryota</taxon>
        <taxon>Viridiplantae</taxon>
        <taxon>Streptophyta</taxon>
        <taxon>Embryophyta</taxon>
        <taxon>Tracheophyta</taxon>
        <taxon>Spermatophyta</taxon>
        <taxon>Magnoliopsida</taxon>
        <taxon>eudicotyledons</taxon>
        <taxon>Gunneridae</taxon>
        <taxon>Pentapetalae</taxon>
        <taxon>asterids</taxon>
        <taxon>campanulids</taxon>
        <taxon>Asterales</taxon>
        <taxon>Asteraceae</taxon>
        <taxon>Asteroideae</taxon>
        <taxon>Anthemideae</taxon>
        <taxon>Anthemidinae</taxon>
        <taxon>Tanacetum</taxon>
    </lineage>
</organism>
<dbReference type="Proteomes" id="UP001151760">
    <property type="component" value="Unassembled WGS sequence"/>
</dbReference>
<evidence type="ECO:0000256" key="1">
    <source>
        <dbReference type="PROSITE-ProRule" id="PRU00047"/>
    </source>
</evidence>
<dbReference type="Gene3D" id="2.40.70.10">
    <property type="entry name" value="Acid Proteases"/>
    <property type="match status" value="1"/>
</dbReference>
<dbReference type="Gene3D" id="3.30.70.270">
    <property type="match status" value="1"/>
</dbReference>
<dbReference type="SUPFAM" id="SSF56672">
    <property type="entry name" value="DNA/RNA polymerases"/>
    <property type="match status" value="1"/>
</dbReference>
<evidence type="ECO:0000313" key="5">
    <source>
        <dbReference type="Proteomes" id="UP001151760"/>
    </source>
</evidence>
<dbReference type="InterPro" id="IPR021109">
    <property type="entry name" value="Peptidase_aspartic_dom_sf"/>
</dbReference>
<dbReference type="Pfam" id="PF08284">
    <property type="entry name" value="RVP_2"/>
    <property type="match status" value="1"/>
</dbReference>
<dbReference type="SUPFAM" id="SSF57756">
    <property type="entry name" value="Retrovirus zinc finger-like domains"/>
    <property type="match status" value="1"/>
</dbReference>
<keyword evidence="5" id="KW-1185">Reference proteome</keyword>
<name>A0ABQ5DE84_9ASTR</name>
<reference evidence="4" key="2">
    <citation type="submission" date="2022-01" db="EMBL/GenBank/DDBJ databases">
        <authorList>
            <person name="Yamashiro T."/>
            <person name="Shiraishi A."/>
            <person name="Satake H."/>
            <person name="Nakayama K."/>
        </authorList>
    </citation>
    <scope>NUCLEOTIDE SEQUENCE</scope>
</reference>
<dbReference type="InterPro" id="IPR001878">
    <property type="entry name" value="Znf_CCHC"/>
</dbReference>
<dbReference type="PROSITE" id="PS50158">
    <property type="entry name" value="ZF_CCHC"/>
    <property type="match status" value="1"/>
</dbReference>
<dbReference type="PANTHER" id="PTHR15503:SF45">
    <property type="entry name" value="RNA-DIRECTED DNA POLYMERASE HOMOLOG"/>
    <property type="match status" value="1"/>
</dbReference>
<dbReference type="Pfam" id="PF00098">
    <property type="entry name" value="zf-CCHC"/>
    <property type="match status" value="1"/>
</dbReference>
<keyword evidence="1" id="KW-0479">Metal-binding</keyword>
<evidence type="ECO:0000313" key="4">
    <source>
        <dbReference type="EMBL" id="GJT36647.1"/>
    </source>
</evidence>
<evidence type="ECO:0000256" key="2">
    <source>
        <dbReference type="SAM" id="MobiDB-lite"/>
    </source>
</evidence>
<feature type="compositionally biased region" description="Acidic residues" evidence="2">
    <location>
        <begin position="587"/>
        <end position="599"/>
    </location>
</feature>
<sequence>MLARSHYRNVSKQTTRNGGNGRNGGNNGCSYKTFLACNPRDNDGKGGAVTLTRWIEKMESARGREAAIGMSWVDFKTLLMEEFYQSNEIEKLESEFWNHTMVGANHAGHTDRFHELAKLVTHLVTPESKRIGRYINGLPPQIRGMLQATQPTTIQRAILKAVILTDEAIRCGTLTRSSEKRKEVEEISKQGGSYPKCVKCSAYHPKGGPCRLCYNCQKPGHFARDCQALVRHVAPVSAVRMENNQRFALLLNVKPTIVSLGYIIEVANGKKEEVDRIIRDCKLELGNSLFTIDLIPLGHGSFDVIVGMDWLSKNKAEILCHEKVVRIQLESGETLHVQGEHTLGGTKTLMSTQAEEPELSDIPIVRDFIEVFLEDLSGLPLQRQIKFRIDLIPGAMPVAKSPYQLAPSKMQELSEQLQELQDKGFIWPSHSPWGAPVLFFKKKDGSMLMCIDYRELNKLTVKNRYPLPRIDDLFDQLQGVRYFSKIDLRSGYQQLRVHEHNIPKTAFRTRYGHFEFTVMPFGLTNAPAPEYPEFMPPEDHVFPAEEQPLPAVVSHTADSPGYIPESDPEEDEEEDPEEDPAYYPADIGDDDEEDEEEEH</sequence>
<dbReference type="InterPro" id="IPR005162">
    <property type="entry name" value="Retrotrans_gag_dom"/>
</dbReference>
<dbReference type="SMART" id="SM00343">
    <property type="entry name" value="ZnF_C2HC"/>
    <property type="match status" value="1"/>
</dbReference>
<dbReference type="InterPro" id="IPR036875">
    <property type="entry name" value="Znf_CCHC_sf"/>
</dbReference>
<dbReference type="CDD" id="cd01647">
    <property type="entry name" value="RT_LTR"/>
    <property type="match status" value="1"/>
</dbReference>
<dbReference type="Pfam" id="PF03732">
    <property type="entry name" value="Retrotrans_gag"/>
    <property type="match status" value="1"/>
</dbReference>
<dbReference type="InterPro" id="IPR032567">
    <property type="entry name" value="RTL1-rel"/>
</dbReference>
<dbReference type="CDD" id="cd00303">
    <property type="entry name" value="retropepsin_like"/>
    <property type="match status" value="1"/>
</dbReference>
<comment type="caution">
    <text evidence="4">The sequence shown here is derived from an EMBL/GenBank/DDBJ whole genome shotgun (WGS) entry which is preliminary data.</text>
</comment>
<gene>
    <name evidence="4" type="ORF">Tco_0927066</name>
</gene>